<keyword evidence="2" id="KW-0732">Signal</keyword>
<dbReference type="STRING" id="489703.SAMN04488038_104177"/>
<proteinExistence type="inferred from homology"/>
<accession>A0A1H9DUW4</accession>
<dbReference type="InterPro" id="IPR003423">
    <property type="entry name" value="OMP_efflux"/>
</dbReference>
<name>A0A1H9DUW4_9GAMM</name>
<dbReference type="Pfam" id="PF02321">
    <property type="entry name" value="OEP"/>
    <property type="match status" value="2"/>
</dbReference>
<dbReference type="GO" id="GO:0015562">
    <property type="term" value="F:efflux transmembrane transporter activity"/>
    <property type="evidence" value="ECO:0007669"/>
    <property type="project" value="InterPro"/>
</dbReference>
<evidence type="ECO:0000256" key="1">
    <source>
        <dbReference type="ARBA" id="ARBA00007613"/>
    </source>
</evidence>
<comment type="similarity">
    <text evidence="1">Belongs to the outer membrane factor (OMF) (TC 1.B.17) family.</text>
</comment>
<dbReference type="Proteomes" id="UP000199233">
    <property type="component" value="Unassembled WGS sequence"/>
</dbReference>
<gene>
    <name evidence="3" type="ORF">SAMN04488038_104177</name>
</gene>
<dbReference type="SUPFAM" id="SSF56954">
    <property type="entry name" value="Outer membrane efflux proteins (OEP)"/>
    <property type="match status" value="1"/>
</dbReference>
<dbReference type="PANTHER" id="PTHR30203">
    <property type="entry name" value="OUTER MEMBRANE CATION EFFLUX PROTEIN"/>
    <property type="match status" value="1"/>
</dbReference>
<keyword evidence="4" id="KW-1185">Reference proteome</keyword>
<protein>
    <submittedName>
        <fullName evidence="3">Outer membrane protein, cobalt-zinc-cadmium efflux system</fullName>
    </submittedName>
</protein>
<feature type="signal peptide" evidence="2">
    <location>
        <begin position="1"/>
        <end position="25"/>
    </location>
</feature>
<dbReference type="AlphaFoldDB" id="A0A1H9DUW4"/>
<dbReference type="EMBL" id="FOFS01000004">
    <property type="protein sequence ID" value="SEQ17290.1"/>
    <property type="molecule type" value="Genomic_DNA"/>
</dbReference>
<dbReference type="PANTHER" id="PTHR30203:SF24">
    <property type="entry name" value="BLR4935 PROTEIN"/>
    <property type="match status" value="1"/>
</dbReference>
<evidence type="ECO:0000313" key="4">
    <source>
        <dbReference type="Proteomes" id="UP000199233"/>
    </source>
</evidence>
<dbReference type="OrthoDB" id="9791261at2"/>
<evidence type="ECO:0000256" key="2">
    <source>
        <dbReference type="SAM" id="SignalP"/>
    </source>
</evidence>
<dbReference type="RefSeq" id="WP_093283647.1">
    <property type="nucleotide sequence ID" value="NZ_FOFS01000004.1"/>
</dbReference>
<sequence>MRLYPARALRACSMLLLFTMFSAQAAEPTQALTLRQAIDAALAGNPELQTFSFAFKAQDARSQQAGLRPAPEVSLGAENIFGSGETKGTDAAEYTFALSQVIELGGKRDARLGAAQAGRGSLDIERQARQLDVLAEVTRRFIAVAAGQEQLRLARSAVELAQKTVEGSEMRVKAAKSPHAEFDRARIALDRTRLDERRAVAELDSARKQLSATWGDSQPMIAGRVIGDVQANLFTLPDPGEFPTLVARLSSNPDLLRFASEARLRDAELRLAVSQRRPDVTFGAGIRRLEATKDEAFVASLSVPLFSGRRAESFVAEAKANRELVDAERRVAQVKAEATLYELHRQLVRTVAEAETLSRDIVPRTEEALKETEYAYQRGRYSYLELVDAQREFLALQGTLIETAADAHVLRAEIERLTNAPLIGTNP</sequence>
<dbReference type="InterPro" id="IPR010131">
    <property type="entry name" value="MdtP/NodT-like"/>
</dbReference>
<feature type="chain" id="PRO_5011440398" evidence="2">
    <location>
        <begin position="26"/>
        <end position="427"/>
    </location>
</feature>
<dbReference type="Gene3D" id="1.20.1600.10">
    <property type="entry name" value="Outer membrane efflux proteins (OEP)"/>
    <property type="match status" value="1"/>
</dbReference>
<organism evidence="3 4">
    <name type="scientific">Solimonas aquatica</name>
    <dbReference type="NCBI Taxonomy" id="489703"/>
    <lineage>
        <taxon>Bacteria</taxon>
        <taxon>Pseudomonadati</taxon>
        <taxon>Pseudomonadota</taxon>
        <taxon>Gammaproteobacteria</taxon>
        <taxon>Nevskiales</taxon>
        <taxon>Nevskiaceae</taxon>
        <taxon>Solimonas</taxon>
    </lineage>
</organism>
<evidence type="ECO:0000313" key="3">
    <source>
        <dbReference type="EMBL" id="SEQ17290.1"/>
    </source>
</evidence>
<reference evidence="4" key="1">
    <citation type="submission" date="2016-10" db="EMBL/GenBank/DDBJ databases">
        <authorList>
            <person name="Varghese N."/>
            <person name="Submissions S."/>
        </authorList>
    </citation>
    <scope>NUCLEOTIDE SEQUENCE [LARGE SCALE GENOMIC DNA]</scope>
    <source>
        <strain evidence="4">DSM 25927</strain>
    </source>
</reference>